<dbReference type="Pfam" id="PF07238">
    <property type="entry name" value="PilZ"/>
    <property type="match status" value="1"/>
</dbReference>
<dbReference type="InterPro" id="IPR009875">
    <property type="entry name" value="PilZ_domain"/>
</dbReference>
<dbReference type="HAMAP" id="MF_01457">
    <property type="entry name" value="YcgR"/>
    <property type="match status" value="1"/>
</dbReference>
<gene>
    <name evidence="5" type="primary">ycgR_4</name>
    <name evidence="5" type="ORF">GALL_60110</name>
</gene>
<evidence type="ECO:0000313" key="5">
    <source>
        <dbReference type="EMBL" id="OIR12312.1"/>
    </source>
</evidence>
<dbReference type="InterPro" id="IPR009926">
    <property type="entry name" value="T3SS_YcgR_PilZN"/>
</dbReference>
<protein>
    <submittedName>
        <fullName evidence="5">Flagellar brake protein YcgR</fullName>
    </submittedName>
</protein>
<evidence type="ECO:0000259" key="3">
    <source>
        <dbReference type="Pfam" id="PF07238"/>
    </source>
</evidence>
<dbReference type="InterPro" id="IPR023787">
    <property type="entry name" value="T3SS_YcgR"/>
</dbReference>
<accession>A0A1J5T7V3</accession>
<reference evidence="5" key="1">
    <citation type="submission" date="2016-10" db="EMBL/GenBank/DDBJ databases">
        <title>Sequence of Gallionella enrichment culture.</title>
        <authorList>
            <person name="Poehlein A."/>
            <person name="Muehling M."/>
            <person name="Daniel R."/>
        </authorList>
    </citation>
    <scope>NUCLEOTIDE SEQUENCE</scope>
</reference>
<evidence type="ECO:0000256" key="2">
    <source>
        <dbReference type="ARBA" id="ARBA00023143"/>
    </source>
</evidence>
<keyword evidence="2" id="KW-0975">Bacterial flagellum</keyword>
<feature type="domain" description="PilZ" evidence="3">
    <location>
        <begin position="120"/>
        <end position="238"/>
    </location>
</feature>
<proteinExistence type="inferred from homology"/>
<keyword evidence="5" id="KW-0282">Flagellum</keyword>
<evidence type="ECO:0000256" key="1">
    <source>
        <dbReference type="ARBA" id="ARBA00022741"/>
    </source>
</evidence>
<keyword evidence="5" id="KW-0969">Cilium</keyword>
<keyword evidence="1" id="KW-0547">Nucleotide-binding</keyword>
<name>A0A1J5T7V3_9ZZZZ</name>
<evidence type="ECO:0000259" key="4">
    <source>
        <dbReference type="Pfam" id="PF07317"/>
    </source>
</evidence>
<dbReference type="Gene3D" id="2.40.10.220">
    <property type="entry name" value="predicted glycosyltransferase like domains"/>
    <property type="match status" value="1"/>
</dbReference>
<comment type="caution">
    <text evidence="5">The sequence shown here is derived from an EMBL/GenBank/DDBJ whole genome shotgun (WGS) entry which is preliminary data.</text>
</comment>
<dbReference type="Pfam" id="PF07317">
    <property type="entry name" value="PilZN"/>
    <property type="match status" value="1"/>
</dbReference>
<dbReference type="Gene3D" id="2.30.110.10">
    <property type="entry name" value="Electron Transport, Fmn-binding Protein, Chain A"/>
    <property type="match status" value="1"/>
</dbReference>
<dbReference type="GO" id="GO:0071945">
    <property type="term" value="P:regulation of bacterial-type flagellum-dependent cell motility by regulation of motor speed"/>
    <property type="evidence" value="ECO:0007669"/>
    <property type="project" value="InterPro"/>
</dbReference>
<feature type="domain" description="Type III secretion system flagellar brake protein YcgR PilZN" evidence="4">
    <location>
        <begin position="13"/>
        <end position="118"/>
    </location>
</feature>
<dbReference type="AlphaFoldDB" id="A0A1J5T7V3"/>
<sequence>MGYGTYLPDEEQYVVHNVKEIMQILTDLSKQKVMLKASFNHGHDIYLTTIIALSEKNNAVYLDIGRDDAFNSRLLASEHVVFSKEDGVRIKWLSEKITEVALKDGRAIKVAMPQELVRLQRREFFRLATPIVDPVPCQIPIDNGNPDQERVLELILADVSLGGICAIAPDPLDAALTIGASFDRCKISFPDVGVTSLTLQVRNIAQIHMKDGAIKYRVGMEFIEPSRGNQGLIQRYTFNLERIAIALMNGGSK</sequence>
<organism evidence="5">
    <name type="scientific">mine drainage metagenome</name>
    <dbReference type="NCBI Taxonomy" id="410659"/>
    <lineage>
        <taxon>unclassified sequences</taxon>
        <taxon>metagenomes</taxon>
        <taxon>ecological metagenomes</taxon>
    </lineage>
</organism>
<dbReference type="EMBL" id="MLJW01000017">
    <property type="protein sequence ID" value="OIR12312.1"/>
    <property type="molecule type" value="Genomic_DNA"/>
</dbReference>
<dbReference type="InterPro" id="IPR012349">
    <property type="entry name" value="Split_barrel_FMN-bd"/>
</dbReference>
<dbReference type="GO" id="GO:0035438">
    <property type="term" value="F:cyclic-di-GMP binding"/>
    <property type="evidence" value="ECO:0007669"/>
    <property type="project" value="InterPro"/>
</dbReference>
<keyword evidence="5" id="KW-0966">Cell projection</keyword>